<name>A0A7X1NRE9_9MICC</name>
<dbReference type="InterPro" id="IPR004919">
    <property type="entry name" value="GmrSD_N"/>
</dbReference>
<dbReference type="PANTHER" id="PTHR39639">
    <property type="entry name" value="CHROMOSOME 16, WHOLE GENOME SHOTGUN SEQUENCE"/>
    <property type="match status" value="1"/>
</dbReference>
<dbReference type="OrthoDB" id="9787127at2"/>
<reference evidence="3" key="1">
    <citation type="submission" date="2019-07" db="EMBL/GenBank/DDBJ databases">
        <title>Arthrobacter KR32 sp. nov., isolated from mountain cheese made of cows milk.</title>
        <authorList>
            <person name="Flegler A."/>
        </authorList>
    </citation>
    <scope>NUCLEOTIDE SEQUENCE [LARGE SCALE GENOMIC DNA]</scope>
    <source>
        <strain evidence="3">KR32</strain>
    </source>
</reference>
<dbReference type="EMBL" id="VJXX01000004">
    <property type="protein sequence ID" value="MPY11428.1"/>
    <property type="molecule type" value="Genomic_DNA"/>
</dbReference>
<protein>
    <submittedName>
        <fullName evidence="2">DUF262 domain-containing protein</fullName>
    </submittedName>
</protein>
<sequence>MSDVLESEIASARREVSADTISMSVSELTSLYKEGVLIIRPEFQRLFRWSAEQKSRLVESMMLGIPIPSIFVSQDEGGKWELVDGLQRVSTLLEMQGLLVDASGQPLPALTLTATRYLKGLEGKIWGMDGTQGLSSAQMLDMRLARLDIRVIKRSSDPKAKFDLFQRLNSYGSALTPQEIRTALIAGISGETLTWLHGLTTHPGLVETLALGDRLIDEQFDLELVLRFLMLHQRELKGKRGGLGDFPSKLNDWSIDFAENFPTNSSEYAGVFKSTFDVLSREGSDLLFRKWDTNTRTFRGGFSSTSFEAIAIGIGYHIANGSAYRVDILECAKELWSTLPTTLGTTTGLATGDRFAKTIPLGRALMSA</sequence>
<dbReference type="Pfam" id="PF03235">
    <property type="entry name" value="GmrSD_N"/>
    <property type="match status" value="1"/>
</dbReference>
<gene>
    <name evidence="2" type="ORF">FNH21_11985</name>
</gene>
<comment type="caution">
    <text evidence="2">The sequence shown here is derived from an EMBL/GenBank/DDBJ whole genome shotgun (WGS) entry which is preliminary data.</text>
</comment>
<dbReference type="PANTHER" id="PTHR39639:SF1">
    <property type="entry name" value="DUF262 DOMAIN-CONTAINING PROTEIN"/>
    <property type="match status" value="1"/>
</dbReference>
<feature type="domain" description="GmrSD restriction endonucleases N-terminal" evidence="1">
    <location>
        <begin position="26"/>
        <end position="185"/>
    </location>
</feature>
<evidence type="ECO:0000313" key="3">
    <source>
        <dbReference type="Proteomes" id="UP000326464"/>
    </source>
</evidence>
<organism evidence="2 3">
    <name type="scientific">Arthrobacter bussei</name>
    <dbReference type="NCBI Taxonomy" id="2594179"/>
    <lineage>
        <taxon>Bacteria</taxon>
        <taxon>Bacillati</taxon>
        <taxon>Actinomycetota</taxon>
        <taxon>Actinomycetes</taxon>
        <taxon>Micrococcales</taxon>
        <taxon>Micrococcaceae</taxon>
        <taxon>Arthrobacter</taxon>
    </lineage>
</organism>
<dbReference type="RefSeq" id="WP_152815981.1">
    <property type="nucleotide sequence ID" value="NZ_VJXX01000004.1"/>
</dbReference>
<evidence type="ECO:0000259" key="1">
    <source>
        <dbReference type="Pfam" id="PF03235"/>
    </source>
</evidence>
<dbReference type="Proteomes" id="UP000326464">
    <property type="component" value="Unassembled WGS sequence"/>
</dbReference>
<dbReference type="AlphaFoldDB" id="A0A7X1NRE9"/>
<proteinExistence type="predicted"/>
<evidence type="ECO:0000313" key="2">
    <source>
        <dbReference type="EMBL" id="MPY11428.1"/>
    </source>
</evidence>
<accession>A0A7X1NRE9</accession>
<keyword evidence="3" id="KW-1185">Reference proteome</keyword>